<protein>
    <submittedName>
        <fullName evidence="1">Uncharacterized protein</fullName>
    </submittedName>
</protein>
<name>A0A0E9W8Z9_ANGAN</name>
<sequence>MKLRGEYQNYPERHQAMAVSARPYSQIESQSFMFFGERNAFINSLRSISIFFF</sequence>
<dbReference type="EMBL" id="GBXM01021718">
    <property type="protein sequence ID" value="JAH86859.1"/>
    <property type="molecule type" value="Transcribed_RNA"/>
</dbReference>
<reference evidence="1" key="1">
    <citation type="submission" date="2014-11" db="EMBL/GenBank/DDBJ databases">
        <authorList>
            <person name="Amaro Gonzalez C."/>
        </authorList>
    </citation>
    <scope>NUCLEOTIDE SEQUENCE</scope>
</reference>
<organism evidence="1">
    <name type="scientific">Anguilla anguilla</name>
    <name type="common">European freshwater eel</name>
    <name type="synonym">Muraena anguilla</name>
    <dbReference type="NCBI Taxonomy" id="7936"/>
    <lineage>
        <taxon>Eukaryota</taxon>
        <taxon>Metazoa</taxon>
        <taxon>Chordata</taxon>
        <taxon>Craniata</taxon>
        <taxon>Vertebrata</taxon>
        <taxon>Euteleostomi</taxon>
        <taxon>Actinopterygii</taxon>
        <taxon>Neopterygii</taxon>
        <taxon>Teleostei</taxon>
        <taxon>Anguilliformes</taxon>
        <taxon>Anguillidae</taxon>
        <taxon>Anguilla</taxon>
    </lineage>
</organism>
<proteinExistence type="predicted"/>
<dbReference type="AlphaFoldDB" id="A0A0E9W8Z9"/>
<evidence type="ECO:0000313" key="1">
    <source>
        <dbReference type="EMBL" id="JAH86859.1"/>
    </source>
</evidence>
<reference evidence="1" key="2">
    <citation type="journal article" date="2015" name="Fish Shellfish Immunol.">
        <title>Early steps in the European eel (Anguilla anguilla)-Vibrio vulnificus interaction in the gills: Role of the RtxA13 toxin.</title>
        <authorList>
            <person name="Callol A."/>
            <person name="Pajuelo D."/>
            <person name="Ebbesson L."/>
            <person name="Teles M."/>
            <person name="MacKenzie S."/>
            <person name="Amaro C."/>
        </authorList>
    </citation>
    <scope>NUCLEOTIDE SEQUENCE</scope>
</reference>
<accession>A0A0E9W8Z9</accession>